<keyword evidence="1" id="KW-0472">Membrane</keyword>
<evidence type="ECO:0000313" key="3">
    <source>
        <dbReference type="Proteomes" id="UP000266113"/>
    </source>
</evidence>
<keyword evidence="1" id="KW-1133">Transmembrane helix</keyword>
<organism evidence="2 3">
    <name type="scientific">Candidatus Cryosericum septentrionale</name>
    <dbReference type="NCBI Taxonomy" id="2290913"/>
    <lineage>
        <taxon>Bacteria</taxon>
        <taxon>Pseudomonadati</taxon>
        <taxon>Caldisericota/Cryosericota group</taxon>
        <taxon>Candidatus Cryosericota</taxon>
        <taxon>Candidatus Cryosericia</taxon>
        <taxon>Candidatus Cryosericales</taxon>
        <taxon>Candidatus Cryosericaceae</taxon>
        <taxon>Candidatus Cryosericum</taxon>
    </lineage>
</organism>
<keyword evidence="1" id="KW-0812">Transmembrane</keyword>
<name>A0A398DN80_9BACT</name>
<dbReference type="EMBL" id="QXIY01000030">
    <property type="protein sequence ID" value="RIE16420.1"/>
    <property type="molecule type" value="Genomic_DNA"/>
</dbReference>
<feature type="transmembrane region" description="Helical" evidence="1">
    <location>
        <begin position="13"/>
        <end position="34"/>
    </location>
</feature>
<dbReference type="OrthoDB" id="1080927at2"/>
<dbReference type="Pfam" id="PF06961">
    <property type="entry name" value="DUF1294"/>
    <property type="match status" value="1"/>
</dbReference>
<feature type="transmembrane region" description="Helical" evidence="1">
    <location>
        <begin position="46"/>
        <end position="64"/>
    </location>
</feature>
<keyword evidence="3" id="KW-1185">Reference proteome</keyword>
<evidence type="ECO:0000313" key="2">
    <source>
        <dbReference type="EMBL" id="RIE16420.1"/>
    </source>
</evidence>
<dbReference type="AlphaFoldDB" id="A0A398DN80"/>
<protein>
    <submittedName>
        <fullName evidence="2">DUF1294 domain-containing protein</fullName>
    </submittedName>
</protein>
<comment type="caution">
    <text evidence="2">The sequence shown here is derived from an EMBL/GenBank/DDBJ whole genome shotgun (WGS) entry which is preliminary data.</text>
</comment>
<proteinExistence type="predicted"/>
<reference evidence="2 3" key="1">
    <citation type="submission" date="2018-09" db="EMBL/GenBank/DDBJ databases">
        <title>Discovery and Ecogenomic Context for Candidatus Cryosericales, a Global Caldiserica Order Active in Thawing Permafrost.</title>
        <authorList>
            <person name="Martinez M.A."/>
            <person name="Woodcroft B.J."/>
            <person name="Ignacio Espinoza J.C."/>
            <person name="Zayed A."/>
            <person name="Singleton C.M."/>
            <person name="Boyd J."/>
            <person name="Li Y.-F."/>
            <person name="Purvine S."/>
            <person name="Maughan H."/>
            <person name="Hodgkins S.B."/>
            <person name="Anderson D."/>
            <person name="Sederholm M."/>
            <person name="Temperton B."/>
            <person name="Saleska S.R."/>
            <person name="Tyson G.W."/>
            <person name="Rich V.I."/>
        </authorList>
    </citation>
    <scope>NUCLEOTIDE SEQUENCE [LARGE SCALE GENOMIC DNA]</scope>
    <source>
        <strain evidence="2 3">SMC1</strain>
    </source>
</reference>
<dbReference type="InterPro" id="IPR010718">
    <property type="entry name" value="DUF1294"/>
</dbReference>
<gene>
    <name evidence="2" type="ORF">SMC1_06670</name>
</gene>
<sequence>MQGPEQPVYWGKVLLTLAFAGGTVGALLGMRVFHHKTSRETFLERFGLIVALQAVAVASWYLFLRPH</sequence>
<accession>A0A398DN80</accession>
<evidence type="ECO:0000256" key="1">
    <source>
        <dbReference type="SAM" id="Phobius"/>
    </source>
</evidence>
<dbReference type="Proteomes" id="UP000266113">
    <property type="component" value="Unassembled WGS sequence"/>
</dbReference>